<accession>A0A1U7CWU0</accession>
<feature type="transmembrane region" description="Helical" evidence="1">
    <location>
        <begin position="89"/>
        <end position="106"/>
    </location>
</feature>
<feature type="transmembrane region" description="Helical" evidence="1">
    <location>
        <begin position="148"/>
        <end position="173"/>
    </location>
</feature>
<feature type="transmembrane region" description="Helical" evidence="1">
    <location>
        <begin position="20"/>
        <end position="38"/>
    </location>
</feature>
<name>A0A1U7CWU0_9BACT</name>
<keyword evidence="1" id="KW-0812">Transmembrane</keyword>
<keyword evidence="1" id="KW-1133">Transmembrane helix</keyword>
<proteinExistence type="predicted"/>
<evidence type="ECO:0008006" key="4">
    <source>
        <dbReference type="Google" id="ProtNLM"/>
    </source>
</evidence>
<gene>
    <name evidence="2" type="ORF">BSF38_04957</name>
</gene>
<dbReference type="InterPro" id="IPR046487">
    <property type="entry name" value="DUF6580"/>
</dbReference>
<dbReference type="Proteomes" id="UP000186309">
    <property type="component" value="Chromosome"/>
</dbReference>
<dbReference type="KEGG" id="pbor:BSF38_04957"/>
<dbReference type="AlphaFoldDB" id="A0A1U7CWU0"/>
<sequence>MDSSFERECAGIRSRHAAPIRPVFVAAAVLAVMAARLLPHPPNFTPVCASALFGGACFADRRAAFLLPLASMALSDLALGFQFHALTEVVYGCFLLEVTLGLWLLLRRRPLPIAGATLLGAFLFFLITNAACWVYFYPRTLAGMRDCYASAIPFFGYTLLGDATLLFGTLAVAEGRFPALRERAIPILA</sequence>
<dbReference type="EMBL" id="CP019082">
    <property type="protein sequence ID" value="APW63391.1"/>
    <property type="molecule type" value="Genomic_DNA"/>
</dbReference>
<dbReference type="Pfam" id="PF20221">
    <property type="entry name" value="DUF6580"/>
    <property type="match status" value="1"/>
</dbReference>
<dbReference type="STRING" id="1387353.BSF38_04957"/>
<dbReference type="RefSeq" id="WP_237170600.1">
    <property type="nucleotide sequence ID" value="NZ_CP019082.1"/>
</dbReference>
<keyword evidence="3" id="KW-1185">Reference proteome</keyword>
<protein>
    <recommendedName>
        <fullName evidence="4">Rod shape-determining protein MreD</fullName>
    </recommendedName>
</protein>
<keyword evidence="1" id="KW-0472">Membrane</keyword>
<reference evidence="3" key="1">
    <citation type="submission" date="2016-12" db="EMBL/GenBank/DDBJ databases">
        <title>Comparative genomics of four Isosphaeraceae planctomycetes: a common pool of plasmids and glycoside hydrolase genes.</title>
        <authorList>
            <person name="Ivanova A."/>
        </authorList>
    </citation>
    <scope>NUCLEOTIDE SEQUENCE [LARGE SCALE GENOMIC DNA]</scope>
    <source>
        <strain evidence="3">PX4</strain>
    </source>
</reference>
<evidence type="ECO:0000256" key="1">
    <source>
        <dbReference type="SAM" id="Phobius"/>
    </source>
</evidence>
<organism evidence="2 3">
    <name type="scientific">Paludisphaera borealis</name>
    <dbReference type="NCBI Taxonomy" id="1387353"/>
    <lineage>
        <taxon>Bacteria</taxon>
        <taxon>Pseudomonadati</taxon>
        <taxon>Planctomycetota</taxon>
        <taxon>Planctomycetia</taxon>
        <taxon>Isosphaerales</taxon>
        <taxon>Isosphaeraceae</taxon>
        <taxon>Paludisphaera</taxon>
    </lineage>
</organism>
<evidence type="ECO:0000313" key="2">
    <source>
        <dbReference type="EMBL" id="APW63391.1"/>
    </source>
</evidence>
<feature type="transmembrane region" description="Helical" evidence="1">
    <location>
        <begin position="113"/>
        <end position="136"/>
    </location>
</feature>
<evidence type="ECO:0000313" key="3">
    <source>
        <dbReference type="Proteomes" id="UP000186309"/>
    </source>
</evidence>